<evidence type="ECO:0000256" key="2">
    <source>
        <dbReference type="ARBA" id="ARBA00022448"/>
    </source>
</evidence>
<evidence type="ECO:0000256" key="1">
    <source>
        <dbReference type="ARBA" id="ARBA00005417"/>
    </source>
</evidence>
<sequence>MDMLTLSNVEKHFGEKQVLRDVTFSVPEHTVFGFVGQNGAGKTTSMKIILGLLCADGGEIRINGLPVRYGNTTTNRYVGYLPDVPEFYSYMTPGEYLGFCGKIAGMTEKEIKSRTEEMLCLVGLKGEKRRIKGFSRGMKQRLGVAQALFGRPKLLICDEPTSALDPVGRRELLHILESAKEETTVLFSTHILSDVEHICDEIAFLHEGRIVLQGSLEEVRKRKKEAAMEIETERAQDAKALRSVFPFLKGIGRNSLLLEDTKGMPDLLRFIADKNMAILRIERQEAALEDLFMEVVLNESVS</sequence>
<keyword evidence="3" id="KW-0547">Nucleotide-binding</keyword>
<comment type="similarity">
    <text evidence="1">Belongs to the ABC transporter superfamily.</text>
</comment>
<keyword evidence="4 6" id="KW-0067">ATP-binding</keyword>
<gene>
    <name evidence="6" type="ORF">GN277_08525</name>
</gene>
<evidence type="ECO:0000313" key="6">
    <source>
        <dbReference type="EMBL" id="MXP75420.1"/>
    </source>
</evidence>
<accession>A0A7X3MFD8</accession>
<dbReference type="Gene3D" id="3.40.50.300">
    <property type="entry name" value="P-loop containing nucleotide triphosphate hydrolases"/>
    <property type="match status" value="1"/>
</dbReference>
<name>A0A7X3MFD8_9FIRM</name>
<dbReference type="CDD" id="cd03230">
    <property type="entry name" value="ABC_DR_subfamily_A"/>
    <property type="match status" value="1"/>
</dbReference>
<dbReference type="InterPro" id="IPR027417">
    <property type="entry name" value="P-loop_NTPase"/>
</dbReference>
<dbReference type="AlphaFoldDB" id="A0A7X3MFD8"/>
<reference evidence="6 7" key="1">
    <citation type="submission" date="2019-12" db="EMBL/GenBank/DDBJ databases">
        <title>Sporaefaciens musculi gen. nov., sp. nov., a novel bacterium isolated from the caecum of an obese mouse.</title>
        <authorList>
            <person name="Rasmussen T.S."/>
            <person name="Streidl T."/>
            <person name="Hitch T.C.A."/>
            <person name="Wortmann E."/>
            <person name="Deptula P."/>
            <person name="Hansen M."/>
            <person name="Nielsen D.S."/>
            <person name="Clavel T."/>
            <person name="Vogensen F.K."/>
        </authorList>
    </citation>
    <scope>NUCLEOTIDE SEQUENCE [LARGE SCALE GENOMIC DNA]</scope>
    <source>
        <strain evidence="6 7">WCA-9-b2</strain>
    </source>
</reference>
<evidence type="ECO:0000259" key="5">
    <source>
        <dbReference type="PROSITE" id="PS50893"/>
    </source>
</evidence>
<dbReference type="GO" id="GO:0005524">
    <property type="term" value="F:ATP binding"/>
    <property type="evidence" value="ECO:0007669"/>
    <property type="project" value="UniProtKB-KW"/>
</dbReference>
<comment type="caution">
    <text evidence="6">The sequence shown here is derived from an EMBL/GenBank/DDBJ whole genome shotgun (WGS) entry which is preliminary data.</text>
</comment>
<organism evidence="6 7">
    <name type="scientific">Sporofaciens musculi</name>
    <dbReference type="NCBI Taxonomy" id="2681861"/>
    <lineage>
        <taxon>Bacteria</taxon>
        <taxon>Bacillati</taxon>
        <taxon>Bacillota</taxon>
        <taxon>Clostridia</taxon>
        <taxon>Lachnospirales</taxon>
        <taxon>Lachnospiraceae</taxon>
        <taxon>Sporofaciens</taxon>
    </lineage>
</organism>
<dbReference type="EMBL" id="WUQX01000001">
    <property type="protein sequence ID" value="MXP75420.1"/>
    <property type="molecule type" value="Genomic_DNA"/>
</dbReference>
<evidence type="ECO:0000256" key="4">
    <source>
        <dbReference type="ARBA" id="ARBA00022840"/>
    </source>
</evidence>
<dbReference type="Pfam" id="PF00005">
    <property type="entry name" value="ABC_tran"/>
    <property type="match status" value="1"/>
</dbReference>
<keyword evidence="7" id="KW-1185">Reference proteome</keyword>
<dbReference type="Proteomes" id="UP000460412">
    <property type="component" value="Unassembled WGS sequence"/>
</dbReference>
<dbReference type="PANTHER" id="PTHR43335:SF4">
    <property type="entry name" value="ABC TRANSPORTER, ATP-BINDING PROTEIN"/>
    <property type="match status" value="1"/>
</dbReference>
<dbReference type="InterPro" id="IPR025302">
    <property type="entry name" value="DrrA1/2-like_C"/>
</dbReference>
<dbReference type="PROSITE" id="PS50893">
    <property type="entry name" value="ABC_TRANSPORTER_2"/>
    <property type="match status" value="1"/>
</dbReference>
<dbReference type="SMART" id="SM00382">
    <property type="entry name" value="AAA"/>
    <property type="match status" value="1"/>
</dbReference>
<dbReference type="InterPro" id="IPR003439">
    <property type="entry name" value="ABC_transporter-like_ATP-bd"/>
</dbReference>
<protein>
    <submittedName>
        <fullName evidence="6">ATP-binding cassette domain-containing protein</fullName>
    </submittedName>
</protein>
<dbReference type="GO" id="GO:0016887">
    <property type="term" value="F:ATP hydrolysis activity"/>
    <property type="evidence" value="ECO:0007669"/>
    <property type="project" value="InterPro"/>
</dbReference>
<evidence type="ECO:0000313" key="7">
    <source>
        <dbReference type="Proteomes" id="UP000460412"/>
    </source>
</evidence>
<dbReference type="RefSeq" id="WP_159750678.1">
    <property type="nucleotide sequence ID" value="NZ_CATIFW010000017.1"/>
</dbReference>
<dbReference type="Pfam" id="PF13732">
    <property type="entry name" value="DrrA1-3_C"/>
    <property type="match status" value="1"/>
</dbReference>
<dbReference type="InterPro" id="IPR003593">
    <property type="entry name" value="AAA+_ATPase"/>
</dbReference>
<evidence type="ECO:0000256" key="3">
    <source>
        <dbReference type="ARBA" id="ARBA00022741"/>
    </source>
</evidence>
<dbReference type="PANTHER" id="PTHR43335">
    <property type="entry name" value="ABC TRANSPORTER, ATP-BINDING PROTEIN"/>
    <property type="match status" value="1"/>
</dbReference>
<dbReference type="SUPFAM" id="SSF52540">
    <property type="entry name" value="P-loop containing nucleoside triphosphate hydrolases"/>
    <property type="match status" value="1"/>
</dbReference>
<keyword evidence="2" id="KW-0813">Transport</keyword>
<proteinExistence type="inferred from homology"/>
<feature type="domain" description="ABC transporter" evidence="5">
    <location>
        <begin position="4"/>
        <end position="232"/>
    </location>
</feature>